<protein>
    <submittedName>
        <fullName evidence="2">Uncharacterized protein</fullName>
    </submittedName>
</protein>
<accession>A0A4Y2DCK6</accession>
<evidence type="ECO:0000313" key="2">
    <source>
        <dbReference type="EMBL" id="GBM13979.1"/>
    </source>
</evidence>
<keyword evidence="1" id="KW-0732">Signal</keyword>
<evidence type="ECO:0000256" key="1">
    <source>
        <dbReference type="SAM" id="SignalP"/>
    </source>
</evidence>
<organism evidence="2 3">
    <name type="scientific">Araneus ventricosus</name>
    <name type="common">Orbweaver spider</name>
    <name type="synonym">Epeira ventricosa</name>
    <dbReference type="NCBI Taxonomy" id="182803"/>
    <lineage>
        <taxon>Eukaryota</taxon>
        <taxon>Metazoa</taxon>
        <taxon>Ecdysozoa</taxon>
        <taxon>Arthropoda</taxon>
        <taxon>Chelicerata</taxon>
        <taxon>Arachnida</taxon>
        <taxon>Araneae</taxon>
        <taxon>Araneomorphae</taxon>
        <taxon>Entelegynae</taxon>
        <taxon>Araneoidea</taxon>
        <taxon>Araneidae</taxon>
        <taxon>Araneus</taxon>
    </lineage>
</organism>
<evidence type="ECO:0000313" key="3">
    <source>
        <dbReference type="Proteomes" id="UP000499080"/>
    </source>
</evidence>
<name>A0A4Y2DCK6_ARAVE</name>
<proteinExistence type="predicted"/>
<feature type="signal peptide" evidence="1">
    <location>
        <begin position="1"/>
        <end position="17"/>
    </location>
</feature>
<sequence length="114" mass="12801">MLLSLNLVLSFITNNLATENALSASADGGIVFKSSSSFIIFYDRFSVGSNNYNYCFTILLKLELLLVEQRRNFVFDWIASPNFSYNVQDFSSKVSVLSSSECEELDSIPNKRAC</sequence>
<keyword evidence="3" id="KW-1185">Reference proteome</keyword>
<comment type="caution">
    <text evidence="2">The sequence shown here is derived from an EMBL/GenBank/DDBJ whole genome shotgun (WGS) entry which is preliminary data.</text>
</comment>
<dbReference type="Proteomes" id="UP000499080">
    <property type="component" value="Unassembled WGS sequence"/>
</dbReference>
<feature type="chain" id="PRO_5021184863" evidence="1">
    <location>
        <begin position="18"/>
        <end position="114"/>
    </location>
</feature>
<reference evidence="2 3" key="1">
    <citation type="journal article" date="2019" name="Sci. Rep.">
        <title>Orb-weaving spider Araneus ventricosus genome elucidates the spidroin gene catalogue.</title>
        <authorList>
            <person name="Kono N."/>
            <person name="Nakamura H."/>
            <person name="Ohtoshi R."/>
            <person name="Moran D.A.P."/>
            <person name="Shinohara A."/>
            <person name="Yoshida Y."/>
            <person name="Fujiwara M."/>
            <person name="Mori M."/>
            <person name="Tomita M."/>
            <person name="Arakawa K."/>
        </authorList>
    </citation>
    <scope>NUCLEOTIDE SEQUENCE [LARGE SCALE GENOMIC DNA]</scope>
</reference>
<dbReference type="AlphaFoldDB" id="A0A4Y2DCK6"/>
<dbReference type="EMBL" id="BGPR01000336">
    <property type="protein sequence ID" value="GBM13979.1"/>
    <property type="molecule type" value="Genomic_DNA"/>
</dbReference>
<gene>
    <name evidence="2" type="ORF">AVEN_152397_1</name>
</gene>